<dbReference type="EMBL" id="JACHBI010000010">
    <property type="protein sequence ID" value="MBB5575950.1"/>
    <property type="molecule type" value="Genomic_DNA"/>
</dbReference>
<accession>A0A7W8XUR5</accession>
<keyword evidence="2" id="KW-0808">Transferase</keyword>
<sequence>MHEQKPDNRPLKVFLINLDRAGDRLAAMQAKLDRVGLQFERVAAVDGEMLDFPLAEFSERSFRFMHGRHRNPGEVGCYLSHVECARRLLESESEFALVLEDDLEFPADLTEFLQAALEAAAAWDILRLSTVNRGRKFSFARLTDKRSLAIALTREKGSGAYLINRRAAHWFVEKLLPMRLPFDLAFDVEFFDGLKSAFVSPVPIDQTIGLPSQIQSKRRRYHRSRWHYLTVLPYRAFIEASRLFFRLRRLSVALVYAFAAAVWKSDRIGRGAVQFPRNAVKQAGDTQ</sequence>
<gene>
    <name evidence="2" type="ORF">GGD50_004585</name>
</gene>
<organism evidence="2 3">
    <name type="scientific">Rhizobium paranaense</name>
    <dbReference type="NCBI Taxonomy" id="1650438"/>
    <lineage>
        <taxon>Bacteria</taxon>
        <taxon>Pseudomonadati</taxon>
        <taxon>Pseudomonadota</taxon>
        <taxon>Alphaproteobacteria</taxon>
        <taxon>Hyphomicrobiales</taxon>
        <taxon>Rhizobiaceae</taxon>
        <taxon>Rhizobium/Agrobacterium group</taxon>
        <taxon>Rhizobium</taxon>
    </lineage>
</organism>
<comment type="caution">
    <text evidence="2">The sequence shown here is derived from an EMBL/GenBank/DDBJ whole genome shotgun (WGS) entry which is preliminary data.</text>
</comment>
<dbReference type="Pfam" id="PF01755">
    <property type="entry name" value="Glyco_transf_25"/>
    <property type="match status" value="1"/>
</dbReference>
<dbReference type="InterPro" id="IPR002654">
    <property type="entry name" value="Glyco_trans_25"/>
</dbReference>
<dbReference type="AlphaFoldDB" id="A0A7W8XUR5"/>
<dbReference type="CDD" id="cd06532">
    <property type="entry name" value="Glyco_transf_25"/>
    <property type="match status" value="1"/>
</dbReference>
<keyword evidence="3" id="KW-1185">Reference proteome</keyword>
<proteinExistence type="predicted"/>
<dbReference type="RefSeq" id="WP_183939433.1">
    <property type="nucleotide sequence ID" value="NZ_JACHBI010000010.1"/>
</dbReference>
<protein>
    <submittedName>
        <fullName evidence="2">Glycosyl transferase family 25</fullName>
    </submittedName>
</protein>
<evidence type="ECO:0000259" key="1">
    <source>
        <dbReference type="Pfam" id="PF01755"/>
    </source>
</evidence>
<reference evidence="2 3" key="1">
    <citation type="submission" date="2020-08" db="EMBL/GenBank/DDBJ databases">
        <title>Genomic Encyclopedia of Type Strains, Phase IV (KMG-V): Genome sequencing to study the core and pangenomes of soil and plant-associated prokaryotes.</title>
        <authorList>
            <person name="Whitman W."/>
        </authorList>
    </citation>
    <scope>NUCLEOTIDE SEQUENCE [LARGE SCALE GENOMIC DNA]</scope>
    <source>
        <strain evidence="2 3">SEMIA 4064</strain>
    </source>
</reference>
<feature type="domain" description="Glycosyl transferase family 25" evidence="1">
    <location>
        <begin position="12"/>
        <end position="184"/>
    </location>
</feature>
<evidence type="ECO:0000313" key="2">
    <source>
        <dbReference type="EMBL" id="MBB5575950.1"/>
    </source>
</evidence>
<evidence type="ECO:0000313" key="3">
    <source>
        <dbReference type="Proteomes" id="UP000549882"/>
    </source>
</evidence>
<dbReference type="Proteomes" id="UP000549882">
    <property type="component" value="Unassembled WGS sequence"/>
</dbReference>
<name>A0A7W8XUR5_9HYPH</name>
<dbReference type="GO" id="GO:0016740">
    <property type="term" value="F:transferase activity"/>
    <property type="evidence" value="ECO:0007669"/>
    <property type="project" value="UniProtKB-KW"/>
</dbReference>